<keyword evidence="3" id="KW-1003">Cell membrane</keyword>
<name>A0A3G2L1R0_9FLAO</name>
<evidence type="ECO:0000256" key="1">
    <source>
        <dbReference type="ARBA" id="ARBA00004651"/>
    </source>
</evidence>
<gene>
    <name evidence="9" type="ORF">D1013_01725</name>
</gene>
<dbReference type="AlphaFoldDB" id="A0A3G2L1R0"/>
<feature type="transmembrane region" description="Helical" evidence="8">
    <location>
        <begin position="133"/>
        <end position="154"/>
    </location>
</feature>
<keyword evidence="7 8" id="KW-0472">Membrane</keyword>
<dbReference type="PANTHER" id="PTHR32024:SF1">
    <property type="entry name" value="KTR SYSTEM POTASSIUM UPTAKE PROTEIN B"/>
    <property type="match status" value="1"/>
</dbReference>
<dbReference type="InterPro" id="IPR003445">
    <property type="entry name" value="Cat_transpt"/>
</dbReference>
<dbReference type="Pfam" id="PF02386">
    <property type="entry name" value="TrkH"/>
    <property type="match status" value="1"/>
</dbReference>
<keyword evidence="2" id="KW-0813">Transport</keyword>
<proteinExistence type="predicted"/>
<evidence type="ECO:0000256" key="3">
    <source>
        <dbReference type="ARBA" id="ARBA00022475"/>
    </source>
</evidence>
<dbReference type="RefSeq" id="WP_121847240.1">
    <property type="nucleotide sequence ID" value="NZ_CP032050.1"/>
</dbReference>
<feature type="transmembrane region" description="Helical" evidence="8">
    <location>
        <begin position="411"/>
        <end position="432"/>
    </location>
</feature>
<dbReference type="GO" id="GO:0005886">
    <property type="term" value="C:plasma membrane"/>
    <property type="evidence" value="ECO:0007669"/>
    <property type="project" value="UniProtKB-SubCell"/>
</dbReference>
<evidence type="ECO:0000313" key="10">
    <source>
        <dbReference type="Proteomes" id="UP000276309"/>
    </source>
</evidence>
<evidence type="ECO:0000256" key="7">
    <source>
        <dbReference type="ARBA" id="ARBA00023136"/>
    </source>
</evidence>
<keyword evidence="5 8" id="KW-1133">Transmembrane helix</keyword>
<feature type="transmembrane region" description="Helical" evidence="8">
    <location>
        <begin position="205"/>
        <end position="225"/>
    </location>
</feature>
<feature type="transmembrane region" description="Helical" evidence="8">
    <location>
        <begin position="352"/>
        <end position="376"/>
    </location>
</feature>
<feature type="transmembrane region" description="Helical" evidence="8">
    <location>
        <begin position="237"/>
        <end position="256"/>
    </location>
</feature>
<accession>A0A3G2L1R0</accession>
<feature type="transmembrane region" description="Helical" evidence="8">
    <location>
        <begin position="292"/>
        <end position="309"/>
    </location>
</feature>
<feature type="transmembrane region" description="Helical" evidence="8">
    <location>
        <begin position="56"/>
        <end position="76"/>
    </location>
</feature>
<organism evidence="9 10">
    <name type="scientific">Euzebyella marina</name>
    <dbReference type="NCBI Taxonomy" id="1761453"/>
    <lineage>
        <taxon>Bacteria</taxon>
        <taxon>Pseudomonadati</taxon>
        <taxon>Bacteroidota</taxon>
        <taxon>Flavobacteriia</taxon>
        <taxon>Flavobacteriales</taxon>
        <taxon>Flavobacteriaceae</taxon>
        <taxon>Euzebyella</taxon>
    </lineage>
</organism>
<evidence type="ECO:0000256" key="5">
    <source>
        <dbReference type="ARBA" id="ARBA00022989"/>
    </source>
</evidence>
<dbReference type="OrthoDB" id="9810952at2"/>
<feature type="transmembrane region" description="Helical" evidence="8">
    <location>
        <begin position="24"/>
        <end position="44"/>
    </location>
</feature>
<dbReference type="KEGG" id="emar:D1013_01725"/>
<evidence type="ECO:0000313" key="9">
    <source>
        <dbReference type="EMBL" id="AYN66188.1"/>
    </source>
</evidence>
<evidence type="ECO:0000256" key="2">
    <source>
        <dbReference type="ARBA" id="ARBA00022448"/>
    </source>
</evidence>
<protein>
    <submittedName>
        <fullName evidence="9">Potassium transporter TrkH</fullName>
    </submittedName>
</protein>
<dbReference type="GO" id="GO:0008324">
    <property type="term" value="F:monoatomic cation transmembrane transporter activity"/>
    <property type="evidence" value="ECO:0007669"/>
    <property type="project" value="InterPro"/>
</dbReference>
<evidence type="ECO:0000256" key="4">
    <source>
        <dbReference type="ARBA" id="ARBA00022692"/>
    </source>
</evidence>
<evidence type="ECO:0000256" key="6">
    <source>
        <dbReference type="ARBA" id="ARBA00023065"/>
    </source>
</evidence>
<comment type="subcellular location">
    <subcellularLocation>
        <location evidence="1">Cell membrane</location>
        <topology evidence="1">Multi-pass membrane protein</topology>
    </subcellularLocation>
</comment>
<feature type="transmembrane region" description="Helical" evidence="8">
    <location>
        <begin position="82"/>
        <end position="104"/>
    </location>
</feature>
<keyword evidence="6" id="KW-0406">Ion transport</keyword>
<sequence length="450" mass="50013">MSLLKVISGRYLRFKLGLSPQQNLFYGFLSYVVFGTLFLCIPWLQKVPVSFLDNLFVATSAVSTTGLATVSVIHSYNFFGQLVILGLIQLGGIGYLTFTTFMILSTSRKMTRWHQNILKTEFTLPRTIQISDFLKSVIFFTLIMEAIGTVLYYISFNPLGLGFWQTFWNALFHSISAFCTAGFSLFESGLTTYTDHLLVNSTTSFLAIAGSLGFIVVTDFVLFLKEKNHQLSFTTKIILMGSLTLLTMGFLFFYIYEPTISELNGSERIWAAFFQSMSAMTTVGFNTVDYGAFVLPMLLVTIFLMYVGASPSGTAGGMKITTLTAVIAIMKSRLRNHTRITFFGRAIPYERLYVATSSFIFYTSIIALGTFALSFIEDFRFEDLLFEVASALGTVGLSTGITGDLGSLGKLIIIVLMFIGRLGVLTFGLALWAKQLQTDEKKALRDDIAV</sequence>
<dbReference type="Proteomes" id="UP000276309">
    <property type="component" value="Chromosome"/>
</dbReference>
<keyword evidence="4 8" id="KW-0812">Transmembrane</keyword>
<evidence type="ECO:0000256" key="8">
    <source>
        <dbReference type="SAM" id="Phobius"/>
    </source>
</evidence>
<keyword evidence="10" id="KW-1185">Reference proteome</keyword>
<reference evidence="9 10" key="1">
    <citation type="submission" date="2018-08" db="EMBL/GenBank/DDBJ databases">
        <title>The reduced genetic potential of extracellular carbohydrate catabolism in Euzebyella marina RN62, a Flavobacteriia bacterium isolated from the hadal water.</title>
        <authorList>
            <person name="Xue C."/>
        </authorList>
    </citation>
    <scope>NUCLEOTIDE SEQUENCE [LARGE SCALE GENOMIC DNA]</scope>
    <source>
        <strain evidence="9 10">RN62</strain>
    </source>
</reference>
<dbReference type="GO" id="GO:0030001">
    <property type="term" value="P:metal ion transport"/>
    <property type="evidence" value="ECO:0007669"/>
    <property type="project" value="UniProtKB-ARBA"/>
</dbReference>
<dbReference type="PANTHER" id="PTHR32024">
    <property type="entry name" value="TRK SYSTEM POTASSIUM UPTAKE PROTEIN TRKG-RELATED"/>
    <property type="match status" value="1"/>
</dbReference>
<dbReference type="EMBL" id="CP032050">
    <property type="protein sequence ID" value="AYN66188.1"/>
    <property type="molecule type" value="Genomic_DNA"/>
</dbReference>